<dbReference type="EMBL" id="GGFJ01007357">
    <property type="protein sequence ID" value="MBW56498.1"/>
    <property type="molecule type" value="Transcribed_RNA"/>
</dbReference>
<reference evidence="3" key="1">
    <citation type="submission" date="2018-01" db="EMBL/GenBank/DDBJ databases">
        <title>An insight into the sialome of Amazonian anophelines.</title>
        <authorList>
            <person name="Ribeiro J.M."/>
            <person name="Scarpassa V."/>
            <person name="Calvo E."/>
        </authorList>
    </citation>
    <scope>NUCLEOTIDE SEQUENCE</scope>
    <source>
        <tissue evidence="3">Salivary glands</tissue>
    </source>
</reference>
<dbReference type="Pfam" id="PF23055">
    <property type="entry name" value="DUF7041"/>
    <property type="match status" value="1"/>
</dbReference>
<feature type="region of interest" description="Disordered" evidence="1">
    <location>
        <begin position="265"/>
        <end position="286"/>
    </location>
</feature>
<name>A0A2M4BUR1_9DIPT</name>
<evidence type="ECO:0000256" key="1">
    <source>
        <dbReference type="SAM" id="MobiDB-lite"/>
    </source>
</evidence>
<feature type="domain" description="DUF7041" evidence="2">
    <location>
        <begin position="78"/>
        <end position="151"/>
    </location>
</feature>
<dbReference type="AlphaFoldDB" id="A0A2M4BUR1"/>
<dbReference type="PANTHER" id="PTHR33327:SF3">
    <property type="entry name" value="RNA-DIRECTED DNA POLYMERASE"/>
    <property type="match status" value="1"/>
</dbReference>
<evidence type="ECO:0000259" key="2">
    <source>
        <dbReference type="Pfam" id="PF23055"/>
    </source>
</evidence>
<feature type="compositionally biased region" description="Basic and acidic residues" evidence="1">
    <location>
        <begin position="268"/>
        <end position="286"/>
    </location>
</feature>
<dbReference type="InterPro" id="IPR055469">
    <property type="entry name" value="DUF7041"/>
</dbReference>
<feature type="compositionally biased region" description="Polar residues" evidence="1">
    <location>
        <begin position="308"/>
        <end position="326"/>
    </location>
</feature>
<accession>A0A2M4BUR1</accession>
<feature type="region of interest" description="Disordered" evidence="1">
    <location>
        <begin position="301"/>
        <end position="326"/>
    </location>
</feature>
<dbReference type="PANTHER" id="PTHR33327">
    <property type="entry name" value="ENDONUCLEASE"/>
    <property type="match status" value="1"/>
</dbReference>
<organism evidence="3">
    <name type="scientific">Anopheles marajoara</name>
    <dbReference type="NCBI Taxonomy" id="58244"/>
    <lineage>
        <taxon>Eukaryota</taxon>
        <taxon>Metazoa</taxon>
        <taxon>Ecdysozoa</taxon>
        <taxon>Arthropoda</taxon>
        <taxon>Hexapoda</taxon>
        <taxon>Insecta</taxon>
        <taxon>Pterygota</taxon>
        <taxon>Neoptera</taxon>
        <taxon>Endopterygota</taxon>
        <taxon>Diptera</taxon>
        <taxon>Nematocera</taxon>
        <taxon>Culicoidea</taxon>
        <taxon>Culicidae</taxon>
        <taxon>Anophelinae</taxon>
        <taxon>Anopheles</taxon>
    </lineage>
</organism>
<evidence type="ECO:0000313" key="3">
    <source>
        <dbReference type="EMBL" id="MBW56498.1"/>
    </source>
</evidence>
<sequence length="326" mass="36526">MPNDPLTPLLIDVQSAGPQNLATPLPTSAPITPRTSMDADIPAPPTTSMGNGDRLIETVKQYRINPPELNLQDLSASFWALENWFTATGVGPNMDARRYRLLVSQIPTRALTEVQPLIDNPPQEGSKYEYAKKAMKAYYEETQRQKINRLLGELEMGDEKPSKFLADMRRAAGDAMSESIIVDLWTSRLPPCVQSAVIATRGSTNEKANVADAVMDSLTLYRRPTPQPLVNEVRNRAFESNVTQLLTELSKKIEDLTLATRNTNTRNTENHRTYRGSHDRQQGNRGEGRCYYHERFGNQARHCRPPCTFNNAQSQGRDTTPPQNSA</sequence>
<feature type="region of interest" description="Disordered" evidence="1">
    <location>
        <begin position="17"/>
        <end position="52"/>
    </location>
</feature>
<proteinExistence type="predicted"/>
<feature type="compositionally biased region" description="Polar residues" evidence="1">
    <location>
        <begin position="17"/>
        <end position="35"/>
    </location>
</feature>
<protein>
    <submittedName>
        <fullName evidence="3">Putative gypsy52-i ag</fullName>
    </submittedName>
</protein>